<feature type="non-terminal residue" evidence="2">
    <location>
        <position position="111"/>
    </location>
</feature>
<reference evidence="2 3" key="1">
    <citation type="journal article" date="2021" name="Nat. Plants">
        <title>The Taxus genome provides insights into paclitaxel biosynthesis.</title>
        <authorList>
            <person name="Xiong X."/>
            <person name="Gou J."/>
            <person name="Liao Q."/>
            <person name="Li Y."/>
            <person name="Zhou Q."/>
            <person name="Bi G."/>
            <person name="Li C."/>
            <person name="Du R."/>
            <person name="Wang X."/>
            <person name="Sun T."/>
            <person name="Guo L."/>
            <person name="Liang H."/>
            <person name="Lu P."/>
            <person name="Wu Y."/>
            <person name="Zhang Z."/>
            <person name="Ro D.K."/>
            <person name="Shang Y."/>
            <person name="Huang S."/>
            <person name="Yan J."/>
        </authorList>
    </citation>
    <scope>NUCLEOTIDE SEQUENCE [LARGE SCALE GENOMIC DNA]</scope>
    <source>
        <strain evidence="2">Ta-2019</strain>
    </source>
</reference>
<sequence length="111" mass="12676">VHQEFLKDYRATNPVLEEVHVTYEQGNKAHEAFKQLKEALVSSPVLKNLDWSKPFIMYTVASDAILGSTLSQKDENGNDHLVYFESRQMSSAEVNYTVRKKEALAIIFTIN</sequence>
<dbReference type="AlphaFoldDB" id="A0AA38GYW1"/>
<dbReference type="InterPro" id="IPR043502">
    <property type="entry name" value="DNA/RNA_pol_sf"/>
</dbReference>
<name>A0AA38GYW1_TAXCH</name>
<dbReference type="Pfam" id="PF17919">
    <property type="entry name" value="RT_RNaseH_2"/>
    <property type="match status" value="1"/>
</dbReference>
<dbReference type="EMBL" id="JAHRHJ020000001">
    <property type="protein sequence ID" value="KAH9331258.1"/>
    <property type="molecule type" value="Genomic_DNA"/>
</dbReference>
<gene>
    <name evidence="2" type="ORF">KI387_003366</name>
</gene>
<dbReference type="PANTHER" id="PTHR34072">
    <property type="entry name" value="ENZYMATIC POLYPROTEIN-RELATED"/>
    <property type="match status" value="1"/>
</dbReference>
<accession>A0AA38GYW1</accession>
<evidence type="ECO:0000259" key="1">
    <source>
        <dbReference type="Pfam" id="PF17919"/>
    </source>
</evidence>
<proteinExistence type="predicted"/>
<feature type="non-terminal residue" evidence="2">
    <location>
        <position position="1"/>
    </location>
</feature>
<organism evidence="2 3">
    <name type="scientific">Taxus chinensis</name>
    <name type="common">Chinese yew</name>
    <name type="synonym">Taxus wallichiana var. chinensis</name>
    <dbReference type="NCBI Taxonomy" id="29808"/>
    <lineage>
        <taxon>Eukaryota</taxon>
        <taxon>Viridiplantae</taxon>
        <taxon>Streptophyta</taxon>
        <taxon>Embryophyta</taxon>
        <taxon>Tracheophyta</taxon>
        <taxon>Spermatophyta</taxon>
        <taxon>Pinopsida</taxon>
        <taxon>Pinidae</taxon>
        <taxon>Conifers II</taxon>
        <taxon>Cupressales</taxon>
        <taxon>Taxaceae</taxon>
        <taxon>Taxus</taxon>
    </lineage>
</organism>
<protein>
    <recommendedName>
        <fullName evidence="1">Reverse transcriptase/retrotransposon-derived protein RNase H-like domain-containing protein</fullName>
    </recommendedName>
</protein>
<feature type="domain" description="Reverse transcriptase/retrotransposon-derived protein RNase H-like" evidence="1">
    <location>
        <begin position="27"/>
        <end position="110"/>
    </location>
</feature>
<evidence type="ECO:0000313" key="3">
    <source>
        <dbReference type="Proteomes" id="UP000824469"/>
    </source>
</evidence>
<keyword evidence="3" id="KW-1185">Reference proteome</keyword>
<evidence type="ECO:0000313" key="2">
    <source>
        <dbReference type="EMBL" id="KAH9331258.1"/>
    </source>
</evidence>
<dbReference type="InterPro" id="IPR041577">
    <property type="entry name" value="RT_RNaseH_2"/>
</dbReference>
<comment type="caution">
    <text evidence="2">The sequence shown here is derived from an EMBL/GenBank/DDBJ whole genome shotgun (WGS) entry which is preliminary data.</text>
</comment>
<dbReference type="SUPFAM" id="SSF56672">
    <property type="entry name" value="DNA/RNA polymerases"/>
    <property type="match status" value="1"/>
</dbReference>
<dbReference type="Proteomes" id="UP000824469">
    <property type="component" value="Unassembled WGS sequence"/>
</dbReference>